<dbReference type="EMBL" id="CH408031">
    <property type="protein sequence ID" value="EAQ89707.1"/>
    <property type="molecule type" value="Genomic_DNA"/>
</dbReference>
<protein>
    <recommendedName>
        <fullName evidence="9">Major facilitator superfamily (MFS) profile domain-containing protein</fullName>
    </recommendedName>
</protein>
<evidence type="ECO:0000313" key="7">
    <source>
        <dbReference type="EMBL" id="EAQ89707.1"/>
    </source>
</evidence>
<feature type="transmembrane region" description="Helical" evidence="6">
    <location>
        <begin position="50"/>
        <end position="78"/>
    </location>
</feature>
<evidence type="ECO:0000256" key="5">
    <source>
        <dbReference type="SAM" id="MobiDB-lite"/>
    </source>
</evidence>
<evidence type="ECO:0000256" key="6">
    <source>
        <dbReference type="SAM" id="Phobius"/>
    </source>
</evidence>
<sequence length="402" mass="40960">MVLTYPQPPLLSEITQVPSRDGSSIRTSETQTTAKETAAPSPKKSTARQIVLTIILCAGLMFSCLDASIVSTALVSISVELQDYHDTPWGGAGLSADVYDIPFGALAVLGIYALWPEERRNKYNTATALAKIDFLGNLLLAAASILLVFGMQEAGSLVWSWSSPVIVGALATAGACWILLTPPSAAGTHLAPMLGACALGSFLGGALSKHTNRTVPTAVVGGVLQVVGVGLLAGFSRGSFLAASSDGGGGGMGGMRLGPLLGFTAIYGLGVGLGFAACTMIAAMQACGPGGGLAAAQGAVAQARVFGGALGLAACTVLLDGRLREGQVRAGLEGEELEKVQRSLMAVLELPEGVRREVVRVYLSAFGGQMLLMVVVAVVGLVASFGMYKSKPGQVVEGHGAP</sequence>
<dbReference type="OMA" id="CWAVFIT"/>
<feature type="transmembrane region" description="Helical" evidence="6">
    <location>
        <begin position="187"/>
        <end position="208"/>
    </location>
</feature>
<evidence type="ECO:0000256" key="1">
    <source>
        <dbReference type="ARBA" id="ARBA00004141"/>
    </source>
</evidence>
<organism evidence="7 8">
    <name type="scientific">Chaetomium globosum (strain ATCC 6205 / CBS 148.51 / DSM 1962 / NBRC 6347 / NRRL 1970)</name>
    <name type="common">Soil fungus</name>
    <dbReference type="NCBI Taxonomy" id="306901"/>
    <lineage>
        <taxon>Eukaryota</taxon>
        <taxon>Fungi</taxon>
        <taxon>Dikarya</taxon>
        <taxon>Ascomycota</taxon>
        <taxon>Pezizomycotina</taxon>
        <taxon>Sordariomycetes</taxon>
        <taxon>Sordariomycetidae</taxon>
        <taxon>Sordariales</taxon>
        <taxon>Chaetomiaceae</taxon>
        <taxon>Chaetomium</taxon>
    </lineage>
</organism>
<dbReference type="OrthoDB" id="440553at2759"/>
<evidence type="ECO:0000256" key="3">
    <source>
        <dbReference type="ARBA" id="ARBA00022989"/>
    </source>
</evidence>
<feature type="transmembrane region" description="Helical" evidence="6">
    <location>
        <begin position="257"/>
        <end position="283"/>
    </location>
</feature>
<dbReference type="InParanoid" id="Q2H4T9"/>
<dbReference type="eggNOG" id="KOG0254">
    <property type="taxonomic scope" value="Eukaryota"/>
</dbReference>
<dbReference type="InterPro" id="IPR036259">
    <property type="entry name" value="MFS_trans_sf"/>
</dbReference>
<evidence type="ECO:0000313" key="8">
    <source>
        <dbReference type="Proteomes" id="UP000001056"/>
    </source>
</evidence>
<keyword evidence="2 6" id="KW-0812">Transmembrane</keyword>
<evidence type="ECO:0000256" key="2">
    <source>
        <dbReference type="ARBA" id="ARBA00022692"/>
    </source>
</evidence>
<evidence type="ECO:0008006" key="9">
    <source>
        <dbReference type="Google" id="ProtNLM"/>
    </source>
</evidence>
<feature type="transmembrane region" description="Helical" evidence="6">
    <location>
        <begin position="214"/>
        <end position="236"/>
    </location>
</feature>
<dbReference type="GO" id="GO:0022857">
    <property type="term" value="F:transmembrane transporter activity"/>
    <property type="evidence" value="ECO:0007669"/>
    <property type="project" value="TreeGrafter"/>
</dbReference>
<feature type="transmembrane region" description="Helical" evidence="6">
    <location>
        <begin position="135"/>
        <end position="152"/>
    </location>
</feature>
<dbReference type="Proteomes" id="UP000001056">
    <property type="component" value="Unassembled WGS sequence"/>
</dbReference>
<keyword evidence="8" id="KW-1185">Reference proteome</keyword>
<comment type="subcellular location">
    <subcellularLocation>
        <location evidence="1">Membrane</location>
        <topology evidence="1">Multi-pass membrane protein</topology>
    </subcellularLocation>
</comment>
<keyword evidence="3 6" id="KW-1133">Transmembrane helix</keyword>
<dbReference type="PANTHER" id="PTHR23501:SF43">
    <property type="entry name" value="MULTIDRUG TRANSPORTER, PUTATIVE (AFU_ORTHOLOGUE AFUA_6G03040)-RELATED"/>
    <property type="match status" value="1"/>
</dbReference>
<dbReference type="GeneID" id="4390594"/>
<dbReference type="GO" id="GO:0005886">
    <property type="term" value="C:plasma membrane"/>
    <property type="evidence" value="ECO:0007669"/>
    <property type="project" value="TreeGrafter"/>
</dbReference>
<dbReference type="VEuPathDB" id="FungiDB:CHGG_06326"/>
<dbReference type="PANTHER" id="PTHR23501">
    <property type="entry name" value="MAJOR FACILITATOR SUPERFAMILY"/>
    <property type="match status" value="1"/>
</dbReference>
<name>Q2H4T9_CHAGB</name>
<dbReference type="RefSeq" id="XP_001222421.1">
    <property type="nucleotide sequence ID" value="XM_001222420.1"/>
</dbReference>
<feature type="region of interest" description="Disordered" evidence="5">
    <location>
        <begin position="13"/>
        <end position="41"/>
    </location>
</feature>
<feature type="compositionally biased region" description="Polar residues" evidence="5">
    <location>
        <begin position="13"/>
        <end position="35"/>
    </location>
</feature>
<dbReference type="HOGENOM" id="CLU_000960_22_2_1"/>
<accession>Q2H4T9</accession>
<evidence type="ECO:0000256" key="4">
    <source>
        <dbReference type="ARBA" id="ARBA00023136"/>
    </source>
</evidence>
<feature type="transmembrane region" description="Helical" evidence="6">
    <location>
        <begin position="98"/>
        <end position="115"/>
    </location>
</feature>
<keyword evidence="4 6" id="KW-0472">Membrane</keyword>
<reference evidence="8" key="1">
    <citation type="journal article" date="2015" name="Genome Announc.">
        <title>Draft genome sequence of the cellulolytic fungus Chaetomium globosum.</title>
        <authorList>
            <person name="Cuomo C.A."/>
            <person name="Untereiner W.A."/>
            <person name="Ma L.-J."/>
            <person name="Grabherr M."/>
            <person name="Birren B.W."/>
        </authorList>
    </citation>
    <scope>NUCLEOTIDE SEQUENCE [LARGE SCALE GENOMIC DNA]</scope>
    <source>
        <strain evidence="8">ATCC 6205 / CBS 148.51 / DSM 1962 / NBRC 6347 / NRRL 1970</strain>
    </source>
</reference>
<dbReference type="SUPFAM" id="SSF103473">
    <property type="entry name" value="MFS general substrate transporter"/>
    <property type="match status" value="1"/>
</dbReference>
<feature type="transmembrane region" description="Helical" evidence="6">
    <location>
        <begin position="361"/>
        <end position="388"/>
    </location>
</feature>
<gene>
    <name evidence="7" type="ORF">CHGG_06326</name>
</gene>
<proteinExistence type="predicted"/>
<dbReference type="AlphaFoldDB" id="Q2H4T9"/>